<dbReference type="OrthoDB" id="30795at2157"/>
<evidence type="ECO:0000259" key="1">
    <source>
        <dbReference type="Pfam" id="PF01978"/>
    </source>
</evidence>
<feature type="domain" description="Transcription regulator TrmB N-terminal" evidence="1">
    <location>
        <begin position="14"/>
        <end position="81"/>
    </location>
</feature>
<reference evidence="2 3" key="1">
    <citation type="submission" date="2016-10" db="EMBL/GenBank/DDBJ databases">
        <authorList>
            <person name="de Groot N.N."/>
        </authorList>
    </citation>
    <scope>NUCLEOTIDE SEQUENCE [LARGE SCALE GENOMIC DNA]</scope>
    <source>
        <strain evidence="2 3">IBRC-M10418</strain>
    </source>
</reference>
<keyword evidence="3" id="KW-1185">Reference proteome</keyword>
<dbReference type="PANTHER" id="PTHR34293">
    <property type="entry name" value="HTH-TYPE TRANSCRIPTIONAL REGULATOR TRMBL2"/>
    <property type="match status" value="1"/>
</dbReference>
<protein>
    <submittedName>
        <fullName evidence="2">Sugar-specific transcriptional regulator TrmB</fullName>
    </submittedName>
</protein>
<dbReference type="Proteomes" id="UP000199215">
    <property type="component" value="Unassembled WGS sequence"/>
</dbReference>
<gene>
    <name evidence="2" type="ORF">SAMN05192561_103240</name>
</gene>
<dbReference type="InterPro" id="IPR036388">
    <property type="entry name" value="WH-like_DNA-bd_sf"/>
</dbReference>
<dbReference type="InterPro" id="IPR002831">
    <property type="entry name" value="Tscrpt_reg_TrmB_N"/>
</dbReference>
<name>A0A1H6IP80_9EURY</name>
<sequence>MTTPDSIAEAAEALRQFELREYESKCFVGLLQLSTGTAKEISQITDVPRTRVYDAVRVLEARELVTIQHSSPKRFRAVPPEEAIRTFRERYERELERLAASLDRVADVEEIPNLPDVWTMTGETRIEDRIRRLIDEAMSEVVLVVGDGVFLSETVVEALTDVRDGVSLLIGGTDESLHHRIRSEVPRAETFVSGLEWLAGGYGGERSIGRLLLIDRSAALVSTVGAAADGEHAMFGAGSENGLVVVTRQLLARDGPLTLTT</sequence>
<dbReference type="EMBL" id="FNWU01000003">
    <property type="protein sequence ID" value="SEH50544.1"/>
    <property type="molecule type" value="Genomic_DNA"/>
</dbReference>
<proteinExistence type="predicted"/>
<organism evidence="2 3">
    <name type="scientific">Halopenitus malekzadehii</name>
    <dbReference type="NCBI Taxonomy" id="1267564"/>
    <lineage>
        <taxon>Archaea</taxon>
        <taxon>Methanobacteriati</taxon>
        <taxon>Methanobacteriota</taxon>
        <taxon>Stenosarchaea group</taxon>
        <taxon>Halobacteria</taxon>
        <taxon>Halobacteriales</taxon>
        <taxon>Haloferacaceae</taxon>
        <taxon>Halopenitus</taxon>
    </lineage>
</organism>
<accession>A0A1H6IP80</accession>
<dbReference type="Gene3D" id="1.10.10.10">
    <property type="entry name" value="Winged helix-like DNA-binding domain superfamily/Winged helix DNA-binding domain"/>
    <property type="match status" value="1"/>
</dbReference>
<dbReference type="STRING" id="1267564.SAMN05192561_103240"/>
<evidence type="ECO:0000313" key="3">
    <source>
        <dbReference type="Proteomes" id="UP000199215"/>
    </source>
</evidence>
<evidence type="ECO:0000313" key="2">
    <source>
        <dbReference type="EMBL" id="SEH50544.1"/>
    </source>
</evidence>
<dbReference type="InterPro" id="IPR051797">
    <property type="entry name" value="TrmB-like"/>
</dbReference>
<dbReference type="InterPro" id="IPR036390">
    <property type="entry name" value="WH_DNA-bd_sf"/>
</dbReference>
<dbReference type="RefSeq" id="WP_092816799.1">
    <property type="nucleotide sequence ID" value="NZ_FNWU01000003.1"/>
</dbReference>
<dbReference type="PANTHER" id="PTHR34293:SF1">
    <property type="entry name" value="HTH-TYPE TRANSCRIPTIONAL REGULATOR TRMBL2"/>
    <property type="match status" value="1"/>
</dbReference>
<dbReference type="AlphaFoldDB" id="A0A1H6IP80"/>
<dbReference type="Pfam" id="PF01978">
    <property type="entry name" value="TrmB"/>
    <property type="match status" value="1"/>
</dbReference>
<dbReference type="SUPFAM" id="SSF46785">
    <property type="entry name" value="Winged helix' DNA-binding domain"/>
    <property type="match status" value="1"/>
</dbReference>